<dbReference type="Gene3D" id="1.10.8.260">
    <property type="entry name" value="HI0933 insert domain-like"/>
    <property type="match status" value="1"/>
</dbReference>
<dbReference type="EMBL" id="QICD01000023">
    <property type="protein sequence ID" value="RNL40959.1"/>
    <property type="molecule type" value="Genomic_DNA"/>
</dbReference>
<dbReference type="AlphaFoldDB" id="A0A3N0B2I5"/>
<feature type="domain" description="RsdA/BaiN/AoA(So)-like insert" evidence="5">
    <location>
        <begin position="198"/>
        <end position="354"/>
    </location>
</feature>
<dbReference type="InterPro" id="IPR057661">
    <property type="entry name" value="RsdA/BaiN/AoA(So)_Rossmann"/>
</dbReference>
<keyword evidence="3" id="KW-0274">FAD</keyword>
<dbReference type="OrthoDB" id="9773233at2"/>
<dbReference type="InterPro" id="IPR023166">
    <property type="entry name" value="BaiN-like_dom_sf"/>
</dbReference>
<accession>A0A3N0B2I5</accession>
<feature type="domain" description="RsdA/BaiN/AoA(So)-like Rossmann fold-like" evidence="4">
    <location>
        <begin position="6"/>
        <end position="409"/>
    </location>
</feature>
<reference evidence="7" key="1">
    <citation type="submission" date="2018-05" db="EMBL/GenBank/DDBJ databases">
        <title>Genome Sequencing of selected type strains of the family Eggerthellaceae.</title>
        <authorList>
            <person name="Danylec N."/>
            <person name="Stoll D.A."/>
            <person name="Doetsch A."/>
            <person name="Huch M."/>
        </authorList>
    </citation>
    <scope>NUCLEOTIDE SEQUENCE [LARGE SCALE GENOMIC DNA]</scope>
    <source>
        <strain evidence="7">DSM 16106</strain>
    </source>
</reference>
<evidence type="ECO:0000313" key="6">
    <source>
        <dbReference type="EMBL" id="RNL40959.1"/>
    </source>
</evidence>
<dbReference type="NCBIfam" id="TIGR00275">
    <property type="entry name" value="aminoacetone oxidase family FAD-binding enzyme"/>
    <property type="match status" value="1"/>
</dbReference>
<organism evidence="6 7">
    <name type="scientific">Paraeggerthella hongkongensis</name>
    <dbReference type="NCBI Taxonomy" id="230658"/>
    <lineage>
        <taxon>Bacteria</taxon>
        <taxon>Bacillati</taxon>
        <taxon>Actinomycetota</taxon>
        <taxon>Coriobacteriia</taxon>
        <taxon>Eggerthellales</taxon>
        <taxon>Eggerthellaceae</taxon>
        <taxon>Paraeggerthella</taxon>
    </lineage>
</organism>
<dbReference type="PANTHER" id="PTHR42887:SF2">
    <property type="entry name" value="OS12G0638800 PROTEIN"/>
    <property type="match status" value="1"/>
</dbReference>
<dbReference type="Pfam" id="PF03486">
    <property type="entry name" value="HI0933_like"/>
    <property type="match status" value="1"/>
</dbReference>
<evidence type="ECO:0000313" key="7">
    <source>
        <dbReference type="Proteomes" id="UP000278632"/>
    </source>
</evidence>
<keyword evidence="7" id="KW-1185">Reference proteome</keyword>
<dbReference type="Gene3D" id="3.50.50.60">
    <property type="entry name" value="FAD/NAD(P)-binding domain"/>
    <property type="match status" value="1"/>
</dbReference>
<evidence type="ECO:0000256" key="3">
    <source>
        <dbReference type="ARBA" id="ARBA00022827"/>
    </source>
</evidence>
<gene>
    <name evidence="6" type="ORF">DMP08_09655</name>
</gene>
<evidence type="ECO:0000259" key="5">
    <source>
        <dbReference type="Pfam" id="PF22780"/>
    </source>
</evidence>
<dbReference type="Pfam" id="PF22780">
    <property type="entry name" value="HI0933_like_1st"/>
    <property type="match status" value="1"/>
</dbReference>
<comment type="caution">
    <text evidence="6">The sequence shown here is derived from an EMBL/GenBank/DDBJ whole genome shotgun (WGS) entry which is preliminary data.</text>
</comment>
<dbReference type="InterPro" id="IPR004792">
    <property type="entry name" value="BaiN-like"/>
</dbReference>
<dbReference type="SUPFAM" id="SSF51905">
    <property type="entry name" value="FAD/NAD(P)-binding domain"/>
    <property type="match status" value="1"/>
</dbReference>
<name>A0A3N0B2I5_9ACTN</name>
<dbReference type="PRINTS" id="PR00368">
    <property type="entry name" value="FADPNR"/>
</dbReference>
<keyword evidence="2" id="KW-0285">Flavoprotein</keyword>
<evidence type="ECO:0000256" key="2">
    <source>
        <dbReference type="ARBA" id="ARBA00022630"/>
    </source>
</evidence>
<protein>
    <submittedName>
        <fullName evidence="6">Aminoacetone oxidase family FAD-binding enzyme</fullName>
    </submittedName>
</protein>
<dbReference type="PANTHER" id="PTHR42887">
    <property type="entry name" value="OS12G0638800 PROTEIN"/>
    <property type="match status" value="1"/>
</dbReference>
<evidence type="ECO:0000256" key="1">
    <source>
        <dbReference type="ARBA" id="ARBA00001974"/>
    </source>
</evidence>
<sequence length="428" mass="44591">MAGMKKLAIIGGGAAGLAAAVEAVRALRVRGVAPGSVETTVYEASDRVGRSILATGNGRCNFSNARIDVAAYRNSAFVSQALAALEGEPDSCEDPVHALFADLGLLWREESEGRLYPLANKATSVLDVLRSAAQDAGVRLACDCVAGRVDAPQRAGDRFHIRFADGAVRHADAVVVAVGGRAIEEIALPKGLPCASGRPVLGPLRTDTALVKPLNNVRVRCCVSLAGADGVEKARESGEVLFRDYGVSGIAVFNLSRFAAPDDELRIDLLPQIAPERVEGLLLDRAARLRSAGRPCSADAIVRGMLLPAVAHAALREAGLRREGPFANADAPRLARALKELPVVVRGVGDARQCQVTRGGLAVEAFGPRTMEACRVPGLFAAGEALDVDAPCGGYNLHWAWASGMLAARAAAGMLAADDGRTKGASRA</sequence>
<dbReference type="InterPro" id="IPR036188">
    <property type="entry name" value="FAD/NAD-bd_sf"/>
</dbReference>
<dbReference type="Proteomes" id="UP000278632">
    <property type="component" value="Unassembled WGS sequence"/>
</dbReference>
<dbReference type="SUPFAM" id="SSF160996">
    <property type="entry name" value="HI0933 insert domain-like"/>
    <property type="match status" value="1"/>
</dbReference>
<evidence type="ECO:0000259" key="4">
    <source>
        <dbReference type="Pfam" id="PF03486"/>
    </source>
</evidence>
<dbReference type="InterPro" id="IPR055178">
    <property type="entry name" value="RsdA/BaiN/AoA(So)-like_dom"/>
</dbReference>
<dbReference type="Gene3D" id="2.40.30.10">
    <property type="entry name" value="Translation factors"/>
    <property type="match status" value="1"/>
</dbReference>
<comment type="cofactor">
    <cofactor evidence="1">
        <name>FAD</name>
        <dbReference type="ChEBI" id="CHEBI:57692"/>
    </cofactor>
</comment>
<proteinExistence type="predicted"/>